<dbReference type="AlphaFoldDB" id="A0A562MEY1"/>
<dbReference type="OrthoDB" id="9957630at2"/>
<keyword evidence="2" id="KW-0732">Signal</keyword>
<evidence type="ECO:0000256" key="1">
    <source>
        <dbReference type="SAM" id="MobiDB-lite"/>
    </source>
</evidence>
<feature type="chain" id="PRO_5021844197" evidence="2">
    <location>
        <begin position="31"/>
        <end position="108"/>
    </location>
</feature>
<protein>
    <submittedName>
        <fullName evidence="3">Uncharacterized protein</fullName>
    </submittedName>
</protein>
<sequence>MFVGYSGLKMAAAAAFMGGTLLLGTGGALAQNLCPGVSATQCTDFCGAAGVASCTKTGSVPDCVCNETTKDVNGNAFGTATEDTAEGKGNIGNKTETDCDGNQGQCKQ</sequence>
<dbReference type="RefSeq" id="WP_145723246.1">
    <property type="nucleotide sequence ID" value="NZ_BSPF01000143.1"/>
</dbReference>
<organism evidence="3 4">
    <name type="scientific">Mesorhizobium tianshanense</name>
    <dbReference type="NCBI Taxonomy" id="39844"/>
    <lineage>
        <taxon>Bacteria</taxon>
        <taxon>Pseudomonadati</taxon>
        <taxon>Pseudomonadota</taxon>
        <taxon>Alphaproteobacteria</taxon>
        <taxon>Hyphomicrobiales</taxon>
        <taxon>Phyllobacteriaceae</taxon>
        <taxon>Mesorhizobium</taxon>
    </lineage>
</organism>
<evidence type="ECO:0000313" key="3">
    <source>
        <dbReference type="EMBL" id="TWI18460.1"/>
    </source>
</evidence>
<keyword evidence="4" id="KW-1185">Reference proteome</keyword>
<name>A0A562MEY1_9HYPH</name>
<reference evidence="3 4" key="1">
    <citation type="journal article" date="2015" name="Stand. Genomic Sci.">
        <title>Genomic Encyclopedia of Bacterial and Archaeal Type Strains, Phase III: the genomes of soil and plant-associated and newly described type strains.</title>
        <authorList>
            <person name="Whitman W.B."/>
            <person name="Woyke T."/>
            <person name="Klenk H.P."/>
            <person name="Zhou Y."/>
            <person name="Lilburn T.G."/>
            <person name="Beck B.J."/>
            <person name="De Vos P."/>
            <person name="Vandamme P."/>
            <person name="Eisen J.A."/>
            <person name="Garrity G."/>
            <person name="Hugenholtz P."/>
            <person name="Kyrpides N.C."/>
        </authorList>
    </citation>
    <scope>NUCLEOTIDE SEQUENCE [LARGE SCALE GENOMIC DNA]</scope>
    <source>
        <strain evidence="3 4">CGMCC 1.2546</strain>
    </source>
</reference>
<comment type="caution">
    <text evidence="3">The sequence shown here is derived from an EMBL/GenBank/DDBJ whole genome shotgun (WGS) entry which is preliminary data.</text>
</comment>
<dbReference type="EMBL" id="VLKT01000093">
    <property type="protein sequence ID" value="TWI18460.1"/>
    <property type="molecule type" value="Genomic_DNA"/>
</dbReference>
<evidence type="ECO:0000256" key="2">
    <source>
        <dbReference type="SAM" id="SignalP"/>
    </source>
</evidence>
<evidence type="ECO:0000313" key="4">
    <source>
        <dbReference type="Proteomes" id="UP000317122"/>
    </source>
</evidence>
<proteinExistence type="predicted"/>
<gene>
    <name evidence="3" type="ORF">IQ26_07324</name>
</gene>
<accession>A0A562MEY1</accession>
<feature type="signal peptide" evidence="2">
    <location>
        <begin position="1"/>
        <end position="30"/>
    </location>
</feature>
<dbReference type="Proteomes" id="UP000317122">
    <property type="component" value="Unassembled WGS sequence"/>
</dbReference>
<feature type="region of interest" description="Disordered" evidence="1">
    <location>
        <begin position="76"/>
        <end position="108"/>
    </location>
</feature>